<dbReference type="OrthoDB" id="663022at2"/>
<reference evidence="3" key="1">
    <citation type="submission" date="2016-10" db="EMBL/GenBank/DDBJ databases">
        <authorList>
            <person name="Varghese N."/>
            <person name="Submissions S."/>
        </authorList>
    </citation>
    <scope>NUCLEOTIDE SEQUENCE [LARGE SCALE GENOMIC DNA]</scope>
    <source>
        <strain evidence="3">DSM 17933</strain>
    </source>
</reference>
<dbReference type="Proteomes" id="UP000199643">
    <property type="component" value="Unassembled WGS sequence"/>
</dbReference>
<dbReference type="STRING" id="405671.SAMN05421827_1259"/>
<sequence>MEKDFYFEQLNTKNGIFQVDPNDLVIGKGLRERGEWGFKELERLFKIVAEESRVLVVGAHIGTLAIPLSKRVKKVVAIEANPKTYKLLNINVSLNSLENCQTHCIAASDKVEKLKFLLNTSNSGGSKRKPIVMDQMYIYDNPDEITVDAVPLDDYLSDQIFDLIIMDIEGSEYHALTGMTRLLENVQTLVVEFVPHHLRNVSAVSLEKFVNLFNVFNTLYWPGRDLTVSKCNFSSIMGFLFHNDIVEDGLIFSKQNLT</sequence>
<dbReference type="PANTHER" id="PTHR34203:SF15">
    <property type="entry name" value="SLL1173 PROTEIN"/>
    <property type="match status" value="1"/>
</dbReference>
<protein>
    <submittedName>
        <fullName evidence="2">Methyltransferase, FkbM family</fullName>
    </submittedName>
</protein>
<dbReference type="GO" id="GO:0008168">
    <property type="term" value="F:methyltransferase activity"/>
    <property type="evidence" value="ECO:0007669"/>
    <property type="project" value="UniProtKB-KW"/>
</dbReference>
<dbReference type="InterPro" id="IPR029063">
    <property type="entry name" value="SAM-dependent_MTases_sf"/>
</dbReference>
<accession>A0A1G8CK19</accession>
<organism evidence="2 3">
    <name type="scientific">Pedobacter terrae</name>
    <dbReference type="NCBI Taxonomy" id="405671"/>
    <lineage>
        <taxon>Bacteria</taxon>
        <taxon>Pseudomonadati</taxon>
        <taxon>Bacteroidota</taxon>
        <taxon>Sphingobacteriia</taxon>
        <taxon>Sphingobacteriales</taxon>
        <taxon>Sphingobacteriaceae</taxon>
        <taxon>Pedobacter</taxon>
    </lineage>
</organism>
<keyword evidence="2" id="KW-0808">Transferase</keyword>
<keyword evidence="2" id="KW-0489">Methyltransferase</keyword>
<dbReference type="AlphaFoldDB" id="A0A1G8CK19"/>
<dbReference type="EMBL" id="FNCH01000025">
    <property type="protein sequence ID" value="SDH45220.1"/>
    <property type="molecule type" value="Genomic_DNA"/>
</dbReference>
<dbReference type="InterPro" id="IPR052514">
    <property type="entry name" value="SAM-dependent_MTase"/>
</dbReference>
<dbReference type="PANTHER" id="PTHR34203">
    <property type="entry name" value="METHYLTRANSFERASE, FKBM FAMILY PROTEIN"/>
    <property type="match status" value="1"/>
</dbReference>
<gene>
    <name evidence="2" type="ORF">SAMN05421827_1259</name>
</gene>
<dbReference type="Pfam" id="PF05050">
    <property type="entry name" value="Methyltransf_21"/>
    <property type="match status" value="1"/>
</dbReference>
<evidence type="ECO:0000313" key="2">
    <source>
        <dbReference type="EMBL" id="SDH45220.1"/>
    </source>
</evidence>
<feature type="domain" description="Methyltransferase FkbM" evidence="1">
    <location>
        <begin position="57"/>
        <end position="193"/>
    </location>
</feature>
<dbReference type="SUPFAM" id="SSF53335">
    <property type="entry name" value="S-adenosyl-L-methionine-dependent methyltransferases"/>
    <property type="match status" value="1"/>
</dbReference>
<dbReference type="RefSeq" id="WP_090503732.1">
    <property type="nucleotide sequence ID" value="NZ_FNCH01000025.1"/>
</dbReference>
<dbReference type="NCBIfam" id="TIGR01444">
    <property type="entry name" value="fkbM_fam"/>
    <property type="match status" value="1"/>
</dbReference>
<name>A0A1G8CK19_9SPHI</name>
<dbReference type="GO" id="GO:0032259">
    <property type="term" value="P:methylation"/>
    <property type="evidence" value="ECO:0007669"/>
    <property type="project" value="UniProtKB-KW"/>
</dbReference>
<evidence type="ECO:0000313" key="3">
    <source>
        <dbReference type="Proteomes" id="UP000199643"/>
    </source>
</evidence>
<keyword evidence="3" id="KW-1185">Reference proteome</keyword>
<dbReference type="InterPro" id="IPR006342">
    <property type="entry name" value="FkbM_mtfrase"/>
</dbReference>
<proteinExistence type="predicted"/>
<dbReference type="Gene3D" id="3.40.50.150">
    <property type="entry name" value="Vaccinia Virus protein VP39"/>
    <property type="match status" value="1"/>
</dbReference>
<evidence type="ECO:0000259" key="1">
    <source>
        <dbReference type="Pfam" id="PF05050"/>
    </source>
</evidence>